<feature type="region of interest" description="Disordered" evidence="1">
    <location>
        <begin position="87"/>
        <end position="113"/>
    </location>
</feature>
<dbReference type="EMBL" id="JABBXF010000127">
    <property type="protein sequence ID" value="NVK82374.1"/>
    <property type="molecule type" value="Genomic_DNA"/>
</dbReference>
<dbReference type="InterPro" id="IPR007278">
    <property type="entry name" value="DUF397"/>
</dbReference>
<evidence type="ECO:0000313" key="4">
    <source>
        <dbReference type="Proteomes" id="UP000587462"/>
    </source>
</evidence>
<protein>
    <submittedName>
        <fullName evidence="3">DUF397 domain-containing protein</fullName>
    </submittedName>
</protein>
<name>A0A7Y7BBJ9_STRMO</name>
<comment type="caution">
    <text evidence="3">The sequence shown here is derived from an EMBL/GenBank/DDBJ whole genome shotgun (WGS) entry which is preliminary data.</text>
</comment>
<feature type="domain" description="DUF397" evidence="2">
    <location>
        <begin position="30"/>
        <end position="81"/>
    </location>
</feature>
<dbReference type="AlphaFoldDB" id="A0A7Y7BBJ9"/>
<gene>
    <name evidence="3" type="ORF">HG542_32725</name>
</gene>
<proteinExistence type="predicted"/>
<evidence type="ECO:0000256" key="1">
    <source>
        <dbReference type="SAM" id="MobiDB-lite"/>
    </source>
</evidence>
<evidence type="ECO:0000259" key="2">
    <source>
        <dbReference type="Pfam" id="PF04149"/>
    </source>
</evidence>
<reference evidence="3 4" key="1">
    <citation type="submission" date="2020-04" db="EMBL/GenBank/DDBJ databases">
        <title>Draft Genome Sequence of Streptomyces morookaense DSM 40503, an 8-azaguanine-producing strain.</title>
        <authorList>
            <person name="Qi J."/>
            <person name="Gao J.-M."/>
        </authorList>
    </citation>
    <scope>NUCLEOTIDE SEQUENCE [LARGE SCALE GENOMIC DNA]</scope>
    <source>
        <strain evidence="3 4">DSM 40503</strain>
    </source>
</reference>
<dbReference type="Pfam" id="PF04149">
    <property type="entry name" value="DUF397"/>
    <property type="match status" value="2"/>
</dbReference>
<accession>A0A7Y7BBJ9</accession>
<feature type="domain" description="DUF397" evidence="2">
    <location>
        <begin position="10"/>
        <end position="28"/>
    </location>
</feature>
<sequence length="113" mass="12009">MNGAQPELPRWFKSSFSGEDNDNCIEVAYRWRKSSRSASEGGACVEVASAPATVLVRDSKVPDGPRLALTPAAWAAFARSLQSVPRPVRGAGNCASNHSRPAADVPRPHGAPR</sequence>
<dbReference type="Proteomes" id="UP000587462">
    <property type="component" value="Unassembled WGS sequence"/>
</dbReference>
<organism evidence="3 4">
    <name type="scientific">Streptomyces morookaense</name>
    <name type="common">Streptoverticillium morookaense</name>
    <dbReference type="NCBI Taxonomy" id="1970"/>
    <lineage>
        <taxon>Bacteria</taxon>
        <taxon>Bacillati</taxon>
        <taxon>Actinomycetota</taxon>
        <taxon>Actinomycetes</taxon>
        <taxon>Kitasatosporales</taxon>
        <taxon>Streptomycetaceae</taxon>
        <taxon>Streptomyces</taxon>
    </lineage>
</organism>
<evidence type="ECO:0000313" key="3">
    <source>
        <dbReference type="EMBL" id="NVK82374.1"/>
    </source>
</evidence>
<keyword evidence="4" id="KW-1185">Reference proteome</keyword>